<feature type="compositionally biased region" description="Low complexity" evidence="2">
    <location>
        <begin position="1"/>
        <end position="14"/>
    </location>
</feature>
<evidence type="ECO:0000313" key="4">
    <source>
        <dbReference type="Proteomes" id="UP001476950"/>
    </source>
</evidence>
<accession>A0ABV0KND8</accession>
<feature type="region of interest" description="Disordered" evidence="2">
    <location>
        <begin position="1"/>
        <end position="45"/>
    </location>
</feature>
<organism evidence="3 4">
    <name type="scientific">Stenomitos frigidus AS-A4</name>
    <dbReference type="NCBI Taxonomy" id="2933935"/>
    <lineage>
        <taxon>Bacteria</taxon>
        <taxon>Bacillati</taxon>
        <taxon>Cyanobacteriota</taxon>
        <taxon>Cyanophyceae</taxon>
        <taxon>Leptolyngbyales</taxon>
        <taxon>Leptolyngbyaceae</taxon>
        <taxon>Stenomitos</taxon>
    </lineage>
</organism>
<name>A0ABV0KND8_9CYAN</name>
<evidence type="ECO:0000313" key="3">
    <source>
        <dbReference type="EMBL" id="MEP1060744.1"/>
    </source>
</evidence>
<gene>
    <name evidence="3" type="ORF">NDI38_20130</name>
</gene>
<proteinExistence type="predicted"/>
<evidence type="ECO:0000256" key="1">
    <source>
        <dbReference type="SAM" id="Coils"/>
    </source>
</evidence>
<protein>
    <submittedName>
        <fullName evidence="3">Uncharacterized protein</fullName>
    </submittedName>
</protein>
<dbReference type="Proteomes" id="UP001476950">
    <property type="component" value="Unassembled WGS sequence"/>
</dbReference>
<evidence type="ECO:0000256" key="2">
    <source>
        <dbReference type="SAM" id="MobiDB-lite"/>
    </source>
</evidence>
<keyword evidence="4" id="KW-1185">Reference proteome</keyword>
<dbReference type="EMBL" id="JAMPLM010000021">
    <property type="protein sequence ID" value="MEP1060744.1"/>
    <property type="molecule type" value="Genomic_DNA"/>
</dbReference>
<comment type="caution">
    <text evidence="3">The sequence shown here is derived from an EMBL/GenBank/DDBJ whole genome shotgun (WGS) entry which is preliminary data.</text>
</comment>
<feature type="coiled-coil region" evidence="1">
    <location>
        <begin position="193"/>
        <end position="223"/>
    </location>
</feature>
<feature type="compositionally biased region" description="Polar residues" evidence="2">
    <location>
        <begin position="35"/>
        <end position="44"/>
    </location>
</feature>
<sequence length="261" mass="27594">MTSKQDSKSQQSASKETEQKHQQSGAASKAVAPDQGSNNDTQALDSLLETLGGDLTSIDTEAALGAIDEWHGTLQKAKEPAVKELANGLKELKQLLKGGKATGHDIGEVLSHIGDQTSDIAAEADKGMKTSLQKLGKQLSKAGQALGKAEDKEAAEQIESLSETLEGDLTQVDTDTAIGAIDHWYGLLHKSDNESLQEIANGLKELKQTLKRKTANASDIAEVMTKIGEQTTEAASTAHRGLKGPIQKFGKLLSRTGKSLG</sequence>
<keyword evidence="1" id="KW-0175">Coiled coil</keyword>
<reference evidence="3 4" key="1">
    <citation type="submission" date="2022-04" db="EMBL/GenBank/DDBJ databases">
        <title>Positive selection, recombination, and allopatry shape intraspecific diversity of widespread and dominant cyanobacteria.</title>
        <authorList>
            <person name="Wei J."/>
            <person name="Shu W."/>
            <person name="Hu C."/>
        </authorList>
    </citation>
    <scope>NUCLEOTIDE SEQUENCE [LARGE SCALE GENOMIC DNA]</scope>
    <source>
        <strain evidence="3 4">AS-A4</strain>
    </source>
</reference>
<dbReference type="RefSeq" id="WP_190446901.1">
    <property type="nucleotide sequence ID" value="NZ_JAMPLM010000021.1"/>
</dbReference>